<comment type="caution">
    <text evidence="1">The sequence shown here is derived from an EMBL/GenBank/DDBJ whole genome shotgun (WGS) entry which is preliminary data.</text>
</comment>
<dbReference type="Proteomes" id="UP000235778">
    <property type="component" value="Unassembled WGS sequence"/>
</dbReference>
<protein>
    <submittedName>
        <fullName evidence="1">Chromosome partitioning protein ParA</fullName>
    </submittedName>
</protein>
<evidence type="ECO:0000313" key="1">
    <source>
        <dbReference type="EMBL" id="PME58737.1"/>
    </source>
</evidence>
<dbReference type="RefSeq" id="WP_029225870.1">
    <property type="nucleotide sequence ID" value="NZ_MAKA01000310.1"/>
</dbReference>
<dbReference type="Pfam" id="PF07103">
    <property type="entry name" value="DUF1365"/>
    <property type="match status" value="1"/>
</dbReference>
<reference evidence="2" key="1">
    <citation type="submission" date="2016-07" db="EMBL/GenBank/DDBJ databases">
        <title>Nontailed viruses are major unrecognized killers of bacteria in the ocean.</title>
        <authorList>
            <person name="Kauffman K."/>
            <person name="Hussain F."/>
            <person name="Yang J."/>
            <person name="Arevalo P."/>
            <person name="Brown J."/>
            <person name="Cutler M."/>
            <person name="Kelly L."/>
            <person name="Polz M.F."/>
        </authorList>
    </citation>
    <scope>NUCLEOTIDE SEQUENCE [LARGE SCALE GENOMIC DNA]</scope>
    <source>
        <strain evidence="2">10N.286.55.C1</strain>
    </source>
</reference>
<name>A0A1B9PVH6_9VIBR</name>
<organism evidence="1 2">
    <name type="scientific">Vibrio lentus</name>
    <dbReference type="NCBI Taxonomy" id="136468"/>
    <lineage>
        <taxon>Bacteria</taxon>
        <taxon>Pseudomonadati</taxon>
        <taxon>Pseudomonadota</taxon>
        <taxon>Gammaproteobacteria</taxon>
        <taxon>Vibrionales</taxon>
        <taxon>Vibrionaceae</taxon>
        <taxon>Vibrio</taxon>
    </lineage>
</organism>
<proteinExistence type="predicted"/>
<dbReference type="AlphaFoldDB" id="A0A1B9PVH6"/>
<dbReference type="EMBL" id="MCSI01000156">
    <property type="protein sequence ID" value="PME58737.1"/>
    <property type="molecule type" value="Genomic_DNA"/>
</dbReference>
<dbReference type="PANTHER" id="PTHR33973">
    <property type="entry name" value="OS07G0153300 PROTEIN"/>
    <property type="match status" value="1"/>
</dbReference>
<dbReference type="PANTHER" id="PTHR33973:SF4">
    <property type="entry name" value="OS07G0153300 PROTEIN"/>
    <property type="match status" value="1"/>
</dbReference>
<sequence>MNTHTVTSDMGIASEKSEELSGIYWGNVRHRRFGDITHEFSYQLYMMGLDLDEIPQTTTRSRLFGTQWYNPIRFVESDYLAEKKENVTTDEPKSLKQRIASKVQQLGGVWSVSNRVTMLAQCRCLGIYFSPINCFFCYDETGDCRYMLAEVSNTPWRERHYYLIDMHKELKVKKEFHVSPFMDLDMNYLWKIKPPTKRTLVHIESHRSDKIFDATLALSKQSVTKANIRKTVLRIPAMTIKVVMGIYFQALKLFLKKVPFVAHPDSASKTP</sequence>
<evidence type="ECO:0000313" key="2">
    <source>
        <dbReference type="Proteomes" id="UP000235778"/>
    </source>
</evidence>
<accession>A0A1B9PVH6</accession>
<gene>
    <name evidence="1" type="ORF">BCV30_16175</name>
</gene>
<dbReference type="InterPro" id="IPR010775">
    <property type="entry name" value="DUF1365"/>
</dbReference>